<feature type="compositionally biased region" description="Basic and acidic residues" evidence="6">
    <location>
        <begin position="14"/>
        <end position="24"/>
    </location>
</feature>
<dbReference type="PRINTS" id="PR00320">
    <property type="entry name" value="GPROTEINBRPT"/>
</dbReference>
<dbReference type="PANTHER" id="PTHR19918:SF1">
    <property type="entry name" value="FIZZY-RELATED PROTEIN HOMOLOG"/>
    <property type="match status" value="1"/>
</dbReference>
<dbReference type="SUPFAM" id="SSF50978">
    <property type="entry name" value="WD40 repeat-like"/>
    <property type="match status" value="1"/>
</dbReference>
<dbReference type="InterPro" id="IPR001680">
    <property type="entry name" value="WD40_rpt"/>
</dbReference>
<evidence type="ECO:0000256" key="3">
    <source>
        <dbReference type="ARBA" id="ARBA00022737"/>
    </source>
</evidence>
<dbReference type="InterPro" id="IPR019775">
    <property type="entry name" value="WD40_repeat_CS"/>
</dbReference>
<feature type="domain" description="CDC20/Fizzy WD40" evidence="7">
    <location>
        <begin position="197"/>
        <end position="531"/>
    </location>
</feature>
<accession>A0A0D0CWN1</accession>
<dbReference type="GO" id="GO:0010997">
    <property type="term" value="F:anaphase-promoting complex binding"/>
    <property type="evidence" value="ECO:0007669"/>
    <property type="project" value="InterPro"/>
</dbReference>
<evidence type="ECO:0000256" key="1">
    <source>
        <dbReference type="ARBA" id="ARBA00006445"/>
    </source>
</evidence>
<dbReference type="InterPro" id="IPR036322">
    <property type="entry name" value="WD40_repeat_dom_sf"/>
</dbReference>
<dbReference type="InterPro" id="IPR033010">
    <property type="entry name" value="Cdc20/Fizzy"/>
</dbReference>
<keyword evidence="3" id="KW-0677">Repeat</keyword>
<dbReference type="HOGENOM" id="CLU_014831_4_2_1"/>
<dbReference type="EMBL" id="KN834775">
    <property type="protein sequence ID" value="KIK60513.1"/>
    <property type="molecule type" value="Genomic_DNA"/>
</dbReference>
<dbReference type="SMART" id="SM00320">
    <property type="entry name" value="WD40"/>
    <property type="match status" value="6"/>
</dbReference>
<feature type="repeat" description="WD" evidence="5">
    <location>
        <begin position="328"/>
        <end position="366"/>
    </location>
</feature>
<evidence type="ECO:0000256" key="5">
    <source>
        <dbReference type="PROSITE-ProRule" id="PRU00221"/>
    </source>
</evidence>
<feature type="region of interest" description="Disordered" evidence="6">
    <location>
        <begin position="14"/>
        <end position="75"/>
    </location>
</feature>
<dbReference type="PROSITE" id="PS00678">
    <property type="entry name" value="WD_REPEATS_1"/>
    <property type="match status" value="2"/>
</dbReference>
<evidence type="ECO:0000256" key="6">
    <source>
        <dbReference type="SAM" id="MobiDB-lite"/>
    </source>
</evidence>
<comment type="similarity">
    <text evidence="1">Belongs to the WD repeat CDC20/Fizzy family.</text>
</comment>
<dbReference type="InterPro" id="IPR056150">
    <property type="entry name" value="WD40_CDC20-Fz"/>
</dbReference>
<proteinExistence type="inferred from homology"/>
<sequence length="555" mass="61057">MSFLNSRFGKRLRASHEFYDENRSPKRKRRRIGDPPPSSAKSPTKSPSRRTSALNLARATTDVTNTPVRRRKAPRYNLESGDRFVLSLDRDSLRASYSLDDAPHTSPSRRKKLKVPSDPVTDQANDLYKSVLRTEFAGSPKASPSTSFATPLPARRSLSFGESNPFDTSPLSPETRLLMNQPRPRIRQVAKAAFKTLDAADLAEDFYTNLIDWAPSGLLAVGIGEQVFLWKGDSDVTKLCSVSTSKDEYSALSFMRTGPTIAVSTYGGNLDVYDAETLCLTRKYPNAHDGMRIGALSWTSYVLSSGSRDSTIRHWDIRDRDSRPIKQSVGHTQEVCGLKWSGDGGIQSSLLASGGNDNKLCIWDLRGVKRDTGFSWSGVSAAANEAPSVRSAGTFGEKTSGTCPLYKFRQHTAAVKGLAWDPHLPGVLASGGGKDDRHIRFWNTTTGTLINEINTQSQVCNLVWSTNSHELVSAQGYSTATAPYQVCIWQYPSMRLVTSLAGHSDCVQYLALSPEGDTIVTGSADQTVRFWNVFPSRVPKAKVRDSVLDFGKLIR</sequence>
<dbReference type="PANTHER" id="PTHR19918">
    <property type="entry name" value="CELL DIVISION CYCLE 20 CDC20 FIZZY -RELATED"/>
    <property type="match status" value="1"/>
</dbReference>
<evidence type="ECO:0000256" key="4">
    <source>
        <dbReference type="ARBA" id="ARBA00023306"/>
    </source>
</evidence>
<organism evidence="8 9">
    <name type="scientific">Collybiopsis luxurians FD-317 M1</name>
    <dbReference type="NCBI Taxonomy" id="944289"/>
    <lineage>
        <taxon>Eukaryota</taxon>
        <taxon>Fungi</taxon>
        <taxon>Dikarya</taxon>
        <taxon>Basidiomycota</taxon>
        <taxon>Agaricomycotina</taxon>
        <taxon>Agaricomycetes</taxon>
        <taxon>Agaricomycetidae</taxon>
        <taxon>Agaricales</taxon>
        <taxon>Marasmiineae</taxon>
        <taxon>Omphalotaceae</taxon>
        <taxon>Collybiopsis</taxon>
        <taxon>Collybiopsis luxurians</taxon>
    </lineage>
</organism>
<evidence type="ECO:0000256" key="2">
    <source>
        <dbReference type="ARBA" id="ARBA00022574"/>
    </source>
</evidence>
<dbReference type="Pfam" id="PF24807">
    <property type="entry name" value="WD40_CDC20-Fz"/>
    <property type="match status" value="1"/>
</dbReference>
<keyword evidence="2 5" id="KW-0853">WD repeat</keyword>
<dbReference type="Proteomes" id="UP000053593">
    <property type="component" value="Unassembled WGS sequence"/>
</dbReference>
<evidence type="ECO:0000259" key="7">
    <source>
        <dbReference type="Pfam" id="PF24807"/>
    </source>
</evidence>
<name>A0A0D0CWN1_9AGAR</name>
<dbReference type="OrthoDB" id="10263272at2759"/>
<feature type="repeat" description="WD" evidence="5">
    <location>
        <begin position="500"/>
        <end position="533"/>
    </location>
</feature>
<keyword evidence="4" id="KW-0131">Cell cycle</keyword>
<dbReference type="GO" id="GO:1905786">
    <property type="term" value="P:positive regulation of anaphase-promoting complex-dependent catabolic process"/>
    <property type="evidence" value="ECO:0007669"/>
    <property type="project" value="TreeGrafter"/>
</dbReference>
<feature type="region of interest" description="Disordered" evidence="6">
    <location>
        <begin position="97"/>
        <end position="122"/>
    </location>
</feature>
<dbReference type="InterPro" id="IPR020472">
    <property type="entry name" value="WD40_PAC1"/>
</dbReference>
<gene>
    <name evidence="8" type="ORF">GYMLUDRAFT_167917</name>
</gene>
<reference evidence="8 9" key="1">
    <citation type="submission" date="2014-04" db="EMBL/GenBank/DDBJ databases">
        <title>Evolutionary Origins and Diversification of the Mycorrhizal Mutualists.</title>
        <authorList>
            <consortium name="DOE Joint Genome Institute"/>
            <consortium name="Mycorrhizal Genomics Consortium"/>
            <person name="Kohler A."/>
            <person name="Kuo A."/>
            <person name="Nagy L.G."/>
            <person name="Floudas D."/>
            <person name="Copeland A."/>
            <person name="Barry K.W."/>
            <person name="Cichocki N."/>
            <person name="Veneault-Fourrey C."/>
            <person name="LaButti K."/>
            <person name="Lindquist E.A."/>
            <person name="Lipzen A."/>
            <person name="Lundell T."/>
            <person name="Morin E."/>
            <person name="Murat C."/>
            <person name="Riley R."/>
            <person name="Ohm R."/>
            <person name="Sun H."/>
            <person name="Tunlid A."/>
            <person name="Henrissat B."/>
            <person name="Grigoriev I.V."/>
            <person name="Hibbett D.S."/>
            <person name="Martin F."/>
        </authorList>
    </citation>
    <scope>NUCLEOTIDE SEQUENCE [LARGE SCALE GENOMIC DNA]</scope>
    <source>
        <strain evidence="8 9">FD-317 M1</strain>
    </source>
</reference>
<dbReference type="GO" id="GO:0005680">
    <property type="term" value="C:anaphase-promoting complex"/>
    <property type="evidence" value="ECO:0007669"/>
    <property type="project" value="TreeGrafter"/>
</dbReference>
<evidence type="ECO:0000313" key="8">
    <source>
        <dbReference type="EMBL" id="KIK60513.1"/>
    </source>
</evidence>
<evidence type="ECO:0000313" key="9">
    <source>
        <dbReference type="Proteomes" id="UP000053593"/>
    </source>
</evidence>
<dbReference type="InterPro" id="IPR015943">
    <property type="entry name" value="WD40/YVTN_repeat-like_dom_sf"/>
</dbReference>
<dbReference type="GO" id="GO:0031145">
    <property type="term" value="P:anaphase-promoting complex-dependent catabolic process"/>
    <property type="evidence" value="ECO:0007669"/>
    <property type="project" value="TreeGrafter"/>
</dbReference>
<dbReference type="PROSITE" id="PS50294">
    <property type="entry name" value="WD_REPEATS_REGION"/>
    <property type="match status" value="2"/>
</dbReference>
<dbReference type="AlphaFoldDB" id="A0A0D0CWN1"/>
<keyword evidence="9" id="KW-1185">Reference proteome</keyword>
<dbReference type="Gene3D" id="2.130.10.10">
    <property type="entry name" value="YVTN repeat-like/Quinoprotein amine dehydrogenase"/>
    <property type="match status" value="1"/>
</dbReference>
<dbReference type="PROSITE" id="PS50082">
    <property type="entry name" value="WD_REPEATS_2"/>
    <property type="match status" value="2"/>
</dbReference>
<protein>
    <recommendedName>
        <fullName evidence="7">CDC20/Fizzy WD40 domain-containing protein</fullName>
    </recommendedName>
</protein>
<dbReference type="GO" id="GO:1990757">
    <property type="term" value="F:ubiquitin ligase activator activity"/>
    <property type="evidence" value="ECO:0007669"/>
    <property type="project" value="TreeGrafter"/>
</dbReference>